<gene>
    <name evidence="1" type="ORF">L2E82_29783</name>
</gene>
<proteinExistence type="predicted"/>
<organism evidence="1 2">
    <name type="scientific">Cichorium intybus</name>
    <name type="common">Chicory</name>
    <dbReference type="NCBI Taxonomy" id="13427"/>
    <lineage>
        <taxon>Eukaryota</taxon>
        <taxon>Viridiplantae</taxon>
        <taxon>Streptophyta</taxon>
        <taxon>Embryophyta</taxon>
        <taxon>Tracheophyta</taxon>
        <taxon>Spermatophyta</taxon>
        <taxon>Magnoliopsida</taxon>
        <taxon>eudicotyledons</taxon>
        <taxon>Gunneridae</taxon>
        <taxon>Pentapetalae</taxon>
        <taxon>asterids</taxon>
        <taxon>campanulids</taxon>
        <taxon>Asterales</taxon>
        <taxon>Asteraceae</taxon>
        <taxon>Cichorioideae</taxon>
        <taxon>Cichorieae</taxon>
        <taxon>Cichoriinae</taxon>
        <taxon>Cichorium</taxon>
    </lineage>
</organism>
<comment type="caution">
    <text evidence="1">The sequence shown here is derived from an EMBL/GenBank/DDBJ whole genome shotgun (WGS) entry which is preliminary data.</text>
</comment>
<protein>
    <submittedName>
        <fullName evidence="1">Uncharacterized protein</fullName>
    </submittedName>
</protein>
<accession>A0ACB9CYH6</accession>
<evidence type="ECO:0000313" key="1">
    <source>
        <dbReference type="EMBL" id="KAI3739379.1"/>
    </source>
</evidence>
<evidence type="ECO:0000313" key="2">
    <source>
        <dbReference type="Proteomes" id="UP001055811"/>
    </source>
</evidence>
<reference evidence="2" key="1">
    <citation type="journal article" date="2022" name="Mol. Ecol. Resour.">
        <title>The genomes of chicory, endive, great burdock and yacon provide insights into Asteraceae palaeo-polyploidization history and plant inulin production.</title>
        <authorList>
            <person name="Fan W."/>
            <person name="Wang S."/>
            <person name="Wang H."/>
            <person name="Wang A."/>
            <person name="Jiang F."/>
            <person name="Liu H."/>
            <person name="Zhao H."/>
            <person name="Xu D."/>
            <person name="Zhang Y."/>
        </authorList>
    </citation>
    <scope>NUCLEOTIDE SEQUENCE [LARGE SCALE GENOMIC DNA]</scope>
    <source>
        <strain evidence="2">cv. Punajuju</strain>
    </source>
</reference>
<name>A0ACB9CYH6_CICIN</name>
<dbReference type="Proteomes" id="UP001055811">
    <property type="component" value="Linkage Group LG05"/>
</dbReference>
<dbReference type="EMBL" id="CM042013">
    <property type="protein sequence ID" value="KAI3739379.1"/>
    <property type="molecule type" value="Genomic_DNA"/>
</dbReference>
<sequence>MLVEHPKYCSNPTSPCPSSQTRIRSLFGSPEDLVAAPFVLSFMKSVIGPKIHQFTVNTKTVNNPDALKNAQDELDEHVGRESRQQKICSWARNSTSKKNDEIDSSYSSMLFMFFPF</sequence>
<reference evidence="1 2" key="2">
    <citation type="journal article" date="2022" name="Mol. Ecol. Resour.">
        <title>The genomes of chicory, endive, great burdock and yacon provide insights into Asteraceae paleo-polyploidization history and plant inulin production.</title>
        <authorList>
            <person name="Fan W."/>
            <person name="Wang S."/>
            <person name="Wang H."/>
            <person name="Wang A."/>
            <person name="Jiang F."/>
            <person name="Liu H."/>
            <person name="Zhao H."/>
            <person name="Xu D."/>
            <person name="Zhang Y."/>
        </authorList>
    </citation>
    <scope>NUCLEOTIDE SEQUENCE [LARGE SCALE GENOMIC DNA]</scope>
    <source>
        <strain evidence="2">cv. Punajuju</strain>
        <tissue evidence="1">Leaves</tissue>
    </source>
</reference>
<keyword evidence="2" id="KW-1185">Reference proteome</keyword>